<reference evidence="2" key="1">
    <citation type="submission" date="2018-11" db="EMBL/GenBank/DDBJ databases">
        <authorList>
            <consortium name="Pathogen Informatics"/>
        </authorList>
    </citation>
    <scope>NUCLEOTIDE SEQUENCE</scope>
</reference>
<gene>
    <name evidence="2" type="ORF">PXEA_LOCUS21472</name>
</gene>
<dbReference type="Proteomes" id="UP000784294">
    <property type="component" value="Unassembled WGS sequence"/>
</dbReference>
<feature type="region of interest" description="Disordered" evidence="1">
    <location>
        <begin position="20"/>
        <end position="58"/>
    </location>
</feature>
<keyword evidence="3" id="KW-1185">Reference proteome</keyword>
<protein>
    <submittedName>
        <fullName evidence="2">Uncharacterized protein</fullName>
    </submittedName>
</protein>
<evidence type="ECO:0000256" key="1">
    <source>
        <dbReference type="SAM" id="MobiDB-lite"/>
    </source>
</evidence>
<evidence type="ECO:0000313" key="3">
    <source>
        <dbReference type="Proteomes" id="UP000784294"/>
    </source>
</evidence>
<proteinExistence type="predicted"/>
<organism evidence="2 3">
    <name type="scientific">Protopolystoma xenopodis</name>
    <dbReference type="NCBI Taxonomy" id="117903"/>
    <lineage>
        <taxon>Eukaryota</taxon>
        <taxon>Metazoa</taxon>
        <taxon>Spiralia</taxon>
        <taxon>Lophotrochozoa</taxon>
        <taxon>Platyhelminthes</taxon>
        <taxon>Monogenea</taxon>
        <taxon>Polyopisthocotylea</taxon>
        <taxon>Polystomatidea</taxon>
        <taxon>Polystomatidae</taxon>
        <taxon>Protopolystoma</taxon>
    </lineage>
</organism>
<feature type="non-terminal residue" evidence="2">
    <location>
        <position position="58"/>
    </location>
</feature>
<feature type="compositionally biased region" description="Low complexity" evidence="1">
    <location>
        <begin position="42"/>
        <end position="58"/>
    </location>
</feature>
<evidence type="ECO:0000313" key="2">
    <source>
        <dbReference type="EMBL" id="VEL28032.1"/>
    </source>
</evidence>
<dbReference type="EMBL" id="CAAALY010091854">
    <property type="protein sequence ID" value="VEL28032.1"/>
    <property type="molecule type" value="Genomic_DNA"/>
</dbReference>
<name>A0A448X4S4_9PLAT</name>
<dbReference type="AlphaFoldDB" id="A0A448X4S4"/>
<accession>A0A448X4S4</accession>
<sequence>MSLFNAPAFSTAALLSGPLAGCYSPQPHPHPHPHQPPAACVPGSSPALTSPSSPAAAA</sequence>
<comment type="caution">
    <text evidence="2">The sequence shown here is derived from an EMBL/GenBank/DDBJ whole genome shotgun (WGS) entry which is preliminary data.</text>
</comment>